<dbReference type="InterPro" id="IPR002146">
    <property type="entry name" value="ATP_synth_b/b'su_bac/chlpt"/>
</dbReference>
<evidence type="ECO:0000256" key="3">
    <source>
        <dbReference type="ARBA" id="ARBA00022547"/>
    </source>
</evidence>
<evidence type="ECO:0000313" key="16">
    <source>
        <dbReference type="EMBL" id="BCB26886.1"/>
    </source>
</evidence>
<evidence type="ECO:0000256" key="14">
    <source>
        <dbReference type="SAM" id="Coils"/>
    </source>
</evidence>
<evidence type="ECO:0000256" key="8">
    <source>
        <dbReference type="ARBA" id="ARBA00023136"/>
    </source>
</evidence>
<comment type="subcellular location">
    <subcellularLocation>
        <location evidence="12">Endomembrane system</location>
        <topology evidence="12">Single-pass membrane protein</topology>
    </subcellularLocation>
</comment>
<keyword evidence="5 13" id="KW-0375">Hydrogen ion transport</keyword>
<comment type="similarity">
    <text evidence="1 13">Belongs to the ATPase B chain family.</text>
</comment>
<sequence>MELDWTTFLLEAINFLVLVWILKRFLYRPVLDVIARRRAQIDQTLAAARKSQDEALELKAQQERCLAEWERTRDAAQTQLIEEIGAKRARMMADLAAELQGERERNAALEKRQLQEWQRTTEITALTQASQFAASLLTRLASPELEDALFDVLLEDLQKLTPEETRPLIAAADRSQLRIHVASAFPLPAGPRAQLLETLTRLVEQELPAEFSTDPELLSGVRISIGPWVLHANLRDELAFFSGNGHGRD</sequence>
<keyword evidence="2 13" id="KW-0813">Transport</keyword>
<keyword evidence="14" id="KW-0175">Coiled coil</keyword>
<dbReference type="CDD" id="cd06503">
    <property type="entry name" value="ATP-synt_Fo_b"/>
    <property type="match status" value="1"/>
</dbReference>
<protein>
    <submittedName>
        <fullName evidence="16">ATP synthase subunit b</fullName>
    </submittedName>
</protein>
<name>A0A6F8VCZ7_9PROT</name>
<evidence type="ECO:0000256" key="6">
    <source>
        <dbReference type="ARBA" id="ARBA00022989"/>
    </source>
</evidence>
<accession>A0A6F8VCZ7</accession>
<evidence type="ECO:0000256" key="15">
    <source>
        <dbReference type="SAM" id="Phobius"/>
    </source>
</evidence>
<evidence type="ECO:0000313" key="17">
    <source>
        <dbReference type="Proteomes" id="UP000502260"/>
    </source>
</evidence>
<dbReference type="GO" id="GO:0046933">
    <property type="term" value="F:proton-transporting ATP synthase activity, rotational mechanism"/>
    <property type="evidence" value="ECO:0007669"/>
    <property type="project" value="InterPro"/>
</dbReference>
<dbReference type="RefSeq" id="WP_173063506.1">
    <property type="nucleotide sequence ID" value="NZ_AP022853.1"/>
</dbReference>
<dbReference type="Pfam" id="PF00430">
    <property type="entry name" value="ATP-synt_B"/>
    <property type="match status" value="1"/>
</dbReference>
<keyword evidence="8 15" id="KW-0472">Membrane</keyword>
<keyword evidence="17" id="KW-1185">Reference proteome</keyword>
<gene>
    <name evidence="16" type="primary">atpF_1</name>
    <name evidence="16" type="ORF">SKTS_17720</name>
</gene>
<dbReference type="AlphaFoldDB" id="A0A6F8VCZ7"/>
<keyword evidence="4 13" id="KW-0812">Transmembrane</keyword>
<evidence type="ECO:0000256" key="10">
    <source>
        <dbReference type="ARBA" id="ARBA00025198"/>
    </source>
</evidence>
<evidence type="ECO:0000256" key="13">
    <source>
        <dbReference type="RuleBase" id="RU003848"/>
    </source>
</evidence>
<evidence type="ECO:0000256" key="4">
    <source>
        <dbReference type="ARBA" id="ARBA00022692"/>
    </source>
</evidence>
<organism evidence="16 17">
    <name type="scientific">Sulfurimicrobium lacus</name>
    <dbReference type="NCBI Taxonomy" id="2715678"/>
    <lineage>
        <taxon>Bacteria</taxon>
        <taxon>Pseudomonadati</taxon>
        <taxon>Pseudomonadota</taxon>
        <taxon>Betaproteobacteria</taxon>
        <taxon>Nitrosomonadales</taxon>
        <taxon>Sulfuricellaceae</taxon>
        <taxon>Sulfurimicrobium</taxon>
    </lineage>
</organism>
<evidence type="ECO:0000256" key="9">
    <source>
        <dbReference type="ARBA" id="ARBA00023310"/>
    </source>
</evidence>
<reference evidence="17" key="1">
    <citation type="submission" date="2020-03" db="EMBL/GenBank/DDBJ databases">
        <title>Complete genome sequence of sulfur-oxidizing bacterium skT11.</title>
        <authorList>
            <person name="Kanda M."/>
            <person name="Kojima H."/>
            <person name="Fukui M."/>
        </authorList>
    </citation>
    <scope>NUCLEOTIDE SEQUENCE [LARGE SCALE GENOMIC DNA]</scope>
    <source>
        <strain evidence="17">skT11</strain>
    </source>
</reference>
<dbReference type="GO" id="GO:0012505">
    <property type="term" value="C:endomembrane system"/>
    <property type="evidence" value="ECO:0007669"/>
    <property type="project" value="UniProtKB-SubCell"/>
</dbReference>
<proteinExistence type="inferred from homology"/>
<dbReference type="InterPro" id="IPR050059">
    <property type="entry name" value="ATP_synthase_B_chain"/>
</dbReference>
<dbReference type="EMBL" id="AP022853">
    <property type="protein sequence ID" value="BCB26886.1"/>
    <property type="molecule type" value="Genomic_DNA"/>
</dbReference>
<feature type="coiled-coil region" evidence="14">
    <location>
        <begin position="41"/>
        <end position="112"/>
    </location>
</feature>
<evidence type="ECO:0000256" key="1">
    <source>
        <dbReference type="ARBA" id="ARBA00005513"/>
    </source>
</evidence>
<comment type="function">
    <text evidence="11">Component of the F(0) channel, it forms part of the peripheral stalk, linking F(1) to F(0). The b'-subunit is a diverged and duplicated form of b found in plants and photosynthetic bacteria.</text>
</comment>
<evidence type="ECO:0000256" key="2">
    <source>
        <dbReference type="ARBA" id="ARBA00022448"/>
    </source>
</evidence>
<dbReference type="GO" id="GO:0045259">
    <property type="term" value="C:proton-transporting ATP synthase complex"/>
    <property type="evidence" value="ECO:0007669"/>
    <property type="project" value="UniProtKB-KW"/>
</dbReference>
<dbReference type="Pfam" id="PF00213">
    <property type="entry name" value="OSCP"/>
    <property type="match status" value="1"/>
</dbReference>
<feature type="transmembrane region" description="Helical" evidence="15">
    <location>
        <begin position="6"/>
        <end position="27"/>
    </location>
</feature>
<dbReference type="Proteomes" id="UP000502260">
    <property type="component" value="Chromosome"/>
</dbReference>
<dbReference type="KEGG" id="slac:SKTS_17720"/>
<evidence type="ECO:0000256" key="12">
    <source>
        <dbReference type="ARBA" id="ARBA00037847"/>
    </source>
</evidence>
<evidence type="ECO:0000256" key="7">
    <source>
        <dbReference type="ARBA" id="ARBA00023065"/>
    </source>
</evidence>
<dbReference type="GO" id="GO:0046961">
    <property type="term" value="F:proton-transporting ATPase activity, rotational mechanism"/>
    <property type="evidence" value="ECO:0007669"/>
    <property type="project" value="TreeGrafter"/>
</dbReference>
<keyword evidence="7 13" id="KW-0406">Ion transport</keyword>
<dbReference type="InterPro" id="IPR000711">
    <property type="entry name" value="ATPase_OSCP/dsu"/>
</dbReference>
<dbReference type="PANTHER" id="PTHR33445">
    <property type="entry name" value="ATP SYNTHASE SUBUNIT B', CHLOROPLASTIC"/>
    <property type="match status" value="1"/>
</dbReference>
<keyword evidence="6 15" id="KW-1133">Transmembrane helix</keyword>
<evidence type="ECO:0000256" key="5">
    <source>
        <dbReference type="ARBA" id="ARBA00022781"/>
    </source>
</evidence>
<dbReference type="PANTHER" id="PTHR33445:SF2">
    <property type="entry name" value="ATP SYNTHASE SUBUNIT B', CHLOROPLASTIC"/>
    <property type="match status" value="1"/>
</dbReference>
<evidence type="ECO:0000256" key="11">
    <source>
        <dbReference type="ARBA" id="ARBA00025614"/>
    </source>
</evidence>
<comment type="function">
    <text evidence="10">F(1)F(0) ATP synthase produces ATP from ADP in the presence of a proton or sodium gradient. F-type ATPases consist of two structural domains, F(1) containing the extramembraneous catalytic core and F(0) containing the membrane proton channel, linked together by a central stalk and a peripheral stalk. During catalysis, ATP synthesis in the catalytic domain of F(1) is coupled via a rotary mechanism of the central stalk subunits to proton translocation.</text>
</comment>
<keyword evidence="9" id="KW-0066">ATP synthesis</keyword>
<keyword evidence="3 13" id="KW-0138">CF(0)</keyword>